<name>A0AAD8RVQ5_LOLMU</name>
<feature type="compositionally biased region" description="Pro residues" evidence="9">
    <location>
        <begin position="30"/>
        <end position="46"/>
    </location>
</feature>
<dbReference type="InterPro" id="IPR045009">
    <property type="entry name" value="CASPL-5"/>
</dbReference>
<keyword evidence="4 8" id="KW-1003">Cell membrane</keyword>
<dbReference type="PANTHER" id="PTHR32021:SF19">
    <property type="entry name" value="CASP-LIKE PROTEIN 5A2"/>
    <property type="match status" value="1"/>
</dbReference>
<feature type="compositionally biased region" description="Low complexity" evidence="9">
    <location>
        <begin position="47"/>
        <end position="60"/>
    </location>
</feature>
<dbReference type="InterPro" id="IPR006702">
    <property type="entry name" value="CASP_dom"/>
</dbReference>
<evidence type="ECO:0000313" key="12">
    <source>
        <dbReference type="Proteomes" id="UP001231189"/>
    </source>
</evidence>
<dbReference type="EMBL" id="JAUUTY010000005">
    <property type="protein sequence ID" value="KAK1632623.1"/>
    <property type="molecule type" value="Genomic_DNA"/>
</dbReference>
<dbReference type="GO" id="GO:0005886">
    <property type="term" value="C:plasma membrane"/>
    <property type="evidence" value="ECO:0007669"/>
    <property type="project" value="UniProtKB-SubCell"/>
</dbReference>
<evidence type="ECO:0000256" key="6">
    <source>
        <dbReference type="ARBA" id="ARBA00022989"/>
    </source>
</evidence>
<comment type="subcellular location">
    <subcellularLocation>
        <location evidence="1 8">Cell membrane</location>
        <topology evidence="1 8">Multi-pass membrane protein</topology>
    </subcellularLocation>
</comment>
<evidence type="ECO:0000256" key="3">
    <source>
        <dbReference type="ARBA" id="ARBA00011489"/>
    </source>
</evidence>
<comment type="caution">
    <text evidence="11">The sequence shown here is derived from an EMBL/GenBank/DDBJ whole genome shotgun (WGS) entry which is preliminary data.</text>
</comment>
<evidence type="ECO:0000256" key="4">
    <source>
        <dbReference type="ARBA" id="ARBA00022475"/>
    </source>
</evidence>
<feature type="domain" description="Casparian strip membrane protein" evidence="10">
    <location>
        <begin position="70"/>
        <end position="194"/>
    </location>
</feature>
<evidence type="ECO:0000259" key="10">
    <source>
        <dbReference type="Pfam" id="PF04535"/>
    </source>
</evidence>
<dbReference type="Proteomes" id="UP001231189">
    <property type="component" value="Unassembled WGS sequence"/>
</dbReference>
<proteinExistence type="inferred from homology"/>
<dbReference type="PANTHER" id="PTHR32021">
    <property type="entry name" value="CASP-LIKE PROTEIN 5B3"/>
    <property type="match status" value="1"/>
</dbReference>
<keyword evidence="6 8" id="KW-1133">Transmembrane helix</keyword>
<comment type="similarity">
    <text evidence="2 8">Belongs to the Casparian strip membrane proteins (CASP) family.</text>
</comment>
<keyword evidence="5 8" id="KW-0812">Transmembrane</keyword>
<dbReference type="Pfam" id="PF04535">
    <property type="entry name" value="CASP_dom"/>
    <property type="match status" value="1"/>
</dbReference>
<sequence length="214" mass="21903">MMPRLPFSHPLVHPDPAPVPVPVPAPAPPAPAPAAAPAAAPAPAPAAAPQAPAQGQGNAPPGVLMHGLHGGALVARLAQALLAAAAVAAMVSASDFASLTAFRYLVAAEALQCLWSLALSILYYYALLVGRSYRSPRAIAILCTGDWITGVLTFTAACASAGITTFVNDDVEACFDNHCPSFMAATAMAFLTWFTVAPCCVLNLGSVVHKLQRP</sequence>
<feature type="transmembrane region" description="Helical" evidence="8">
    <location>
        <begin position="73"/>
        <end position="92"/>
    </location>
</feature>
<gene>
    <name evidence="11" type="ORF">QYE76_006938</name>
</gene>
<keyword evidence="7 8" id="KW-0472">Membrane</keyword>
<comment type="subunit">
    <text evidence="3 8">Homodimer and heterodimers.</text>
</comment>
<feature type="transmembrane region" description="Helical" evidence="8">
    <location>
        <begin position="104"/>
        <end position="126"/>
    </location>
</feature>
<dbReference type="AlphaFoldDB" id="A0AAD8RVQ5"/>
<organism evidence="11 12">
    <name type="scientific">Lolium multiflorum</name>
    <name type="common">Italian ryegrass</name>
    <name type="synonym">Lolium perenne subsp. multiflorum</name>
    <dbReference type="NCBI Taxonomy" id="4521"/>
    <lineage>
        <taxon>Eukaryota</taxon>
        <taxon>Viridiplantae</taxon>
        <taxon>Streptophyta</taxon>
        <taxon>Embryophyta</taxon>
        <taxon>Tracheophyta</taxon>
        <taxon>Spermatophyta</taxon>
        <taxon>Magnoliopsida</taxon>
        <taxon>Liliopsida</taxon>
        <taxon>Poales</taxon>
        <taxon>Poaceae</taxon>
        <taxon>BOP clade</taxon>
        <taxon>Pooideae</taxon>
        <taxon>Poodae</taxon>
        <taxon>Poeae</taxon>
        <taxon>Poeae Chloroplast Group 2 (Poeae type)</taxon>
        <taxon>Loliodinae</taxon>
        <taxon>Loliinae</taxon>
        <taxon>Lolium</taxon>
    </lineage>
</organism>
<evidence type="ECO:0000256" key="1">
    <source>
        <dbReference type="ARBA" id="ARBA00004651"/>
    </source>
</evidence>
<reference evidence="11" key="1">
    <citation type="submission" date="2023-07" db="EMBL/GenBank/DDBJ databases">
        <title>A chromosome-level genome assembly of Lolium multiflorum.</title>
        <authorList>
            <person name="Chen Y."/>
            <person name="Copetti D."/>
            <person name="Kolliker R."/>
            <person name="Studer B."/>
        </authorList>
    </citation>
    <scope>NUCLEOTIDE SEQUENCE</scope>
    <source>
        <strain evidence="11">02402/16</strain>
        <tissue evidence="11">Leaf</tissue>
    </source>
</reference>
<feature type="region of interest" description="Disordered" evidence="9">
    <location>
        <begin position="30"/>
        <end position="60"/>
    </location>
</feature>
<evidence type="ECO:0000313" key="11">
    <source>
        <dbReference type="EMBL" id="KAK1632623.1"/>
    </source>
</evidence>
<accession>A0AAD8RVQ5</accession>
<evidence type="ECO:0000256" key="5">
    <source>
        <dbReference type="ARBA" id="ARBA00022692"/>
    </source>
</evidence>
<evidence type="ECO:0000256" key="8">
    <source>
        <dbReference type="RuleBase" id="RU361233"/>
    </source>
</evidence>
<feature type="transmembrane region" description="Helical" evidence="8">
    <location>
        <begin position="138"/>
        <end position="162"/>
    </location>
</feature>
<keyword evidence="12" id="KW-1185">Reference proteome</keyword>
<protein>
    <recommendedName>
        <fullName evidence="8">CASP-like protein</fullName>
    </recommendedName>
</protein>
<evidence type="ECO:0000256" key="9">
    <source>
        <dbReference type="SAM" id="MobiDB-lite"/>
    </source>
</evidence>
<evidence type="ECO:0000256" key="7">
    <source>
        <dbReference type="ARBA" id="ARBA00023136"/>
    </source>
</evidence>
<feature type="transmembrane region" description="Helical" evidence="8">
    <location>
        <begin position="182"/>
        <end position="204"/>
    </location>
</feature>
<evidence type="ECO:0000256" key="2">
    <source>
        <dbReference type="ARBA" id="ARBA00007651"/>
    </source>
</evidence>